<dbReference type="GO" id="GO:0016020">
    <property type="term" value="C:membrane"/>
    <property type="evidence" value="ECO:0007669"/>
    <property type="project" value="UniProtKB-SubCell"/>
</dbReference>
<proteinExistence type="evidence at transcript level"/>
<name>A0A411JJ87_GLYGL</name>
<evidence type="ECO:0000256" key="8">
    <source>
        <dbReference type="ARBA" id="ARBA00023002"/>
    </source>
</evidence>
<dbReference type="EMBL" id="MG888351">
    <property type="protein sequence ID" value="QBC36431.1"/>
    <property type="molecule type" value="mRNA"/>
</dbReference>
<accession>A0A411JJ87</accession>
<evidence type="ECO:0000256" key="5">
    <source>
        <dbReference type="ARBA" id="ARBA00022692"/>
    </source>
</evidence>
<reference evidence="12" key="1">
    <citation type="submission" date="2018-01" db="EMBL/GenBank/DDBJ databases">
        <title>Molecular cloning, promotor analysis and transient heterologous expression of cytochrome P450 monooxygenase gene encoding beta-amyrin 11-oxidase (CYP88D6) from Glycyrrhiza glabra L.</title>
        <authorList>
            <person name="Pandotra P."/>
            <person name="Malik M.M."/>
            <person name="Goyal P."/>
            <person name="Misra P."/>
            <person name="Gupta S.B."/>
        </authorList>
    </citation>
    <scope>NUCLEOTIDE SEQUENCE</scope>
</reference>
<dbReference type="SMR" id="A0A411JJ87"/>
<evidence type="ECO:0000256" key="10">
    <source>
        <dbReference type="ARBA" id="ARBA00023136"/>
    </source>
</evidence>
<dbReference type="GO" id="GO:0016132">
    <property type="term" value="P:brassinosteroid biosynthetic process"/>
    <property type="evidence" value="ECO:0007669"/>
    <property type="project" value="TreeGrafter"/>
</dbReference>
<dbReference type="GO" id="GO:0010268">
    <property type="term" value="P:brassinosteroid homeostasis"/>
    <property type="evidence" value="ECO:0007669"/>
    <property type="project" value="TreeGrafter"/>
</dbReference>
<evidence type="ECO:0000256" key="4">
    <source>
        <dbReference type="ARBA" id="ARBA00022617"/>
    </source>
</evidence>
<dbReference type="GO" id="GO:0051777">
    <property type="term" value="F:ent-kaurenoic acid monooxygenase activity"/>
    <property type="evidence" value="ECO:0007669"/>
    <property type="project" value="TreeGrafter"/>
</dbReference>
<dbReference type="InterPro" id="IPR036396">
    <property type="entry name" value="Cyt_P450_sf"/>
</dbReference>
<dbReference type="InterPro" id="IPR017972">
    <property type="entry name" value="Cyt_P450_CS"/>
</dbReference>
<evidence type="ECO:0000256" key="9">
    <source>
        <dbReference type="ARBA" id="ARBA00023004"/>
    </source>
</evidence>
<keyword evidence="5" id="KW-0812">Transmembrane</keyword>
<keyword evidence="4 11" id="KW-0349">Heme</keyword>
<evidence type="ECO:0000256" key="3">
    <source>
        <dbReference type="ARBA" id="ARBA00010617"/>
    </source>
</evidence>
<keyword evidence="8 11" id="KW-0560">Oxidoreductase</keyword>
<dbReference type="InterPro" id="IPR001128">
    <property type="entry name" value="Cyt_P450"/>
</dbReference>
<dbReference type="PROSITE" id="PS00086">
    <property type="entry name" value="CYTOCHROME_P450"/>
    <property type="match status" value="1"/>
</dbReference>
<dbReference type="PRINTS" id="PR00385">
    <property type="entry name" value="P450"/>
</dbReference>
<dbReference type="InterPro" id="IPR002397">
    <property type="entry name" value="Cyt_P450_B"/>
</dbReference>
<keyword evidence="11" id="KW-0503">Monooxygenase</keyword>
<evidence type="ECO:0000256" key="6">
    <source>
        <dbReference type="ARBA" id="ARBA00022723"/>
    </source>
</evidence>
<keyword evidence="9 11" id="KW-0408">Iron</keyword>
<dbReference type="GO" id="GO:0005506">
    <property type="term" value="F:iron ion binding"/>
    <property type="evidence" value="ECO:0007669"/>
    <property type="project" value="InterPro"/>
</dbReference>
<dbReference type="CDD" id="cd11043">
    <property type="entry name" value="CYP90-like"/>
    <property type="match status" value="1"/>
</dbReference>
<dbReference type="GO" id="GO:0005783">
    <property type="term" value="C:endoplasmic reticulum"/>
    <property type="evidence" value="ECO:0007669"/>
    <property type="project" value="TreeGrafter"/>
</dbReference>
<sequence>MEVHWVCMSAATLLVCDIIGSKFVRNLNGWYYDVKLRRKKHPLPPSDMGWPLIGNLLSFIKHFSSGHPDSFINNLLLKYGQSGIYKTHLFGNPNIIVCEPQMCRRVLTDDVNFKLGYPKSIKKLARCRPMIDVSNAEHKHFQRLITSPIVGHKALTMYLERLEEIVINSLEELSNMKHPVELLKEMKKVSFKAIVHVFMGSSNQDIVKKIGSSSTDLYNGMFSIPINVPGFTFHTALEARKKLAKIGQPVVDDRRLMIENGQQEGHQRKDLNDILLEVQDDNGPNMEDEDVRDVLARLKFAGHESTDTGLMCSITYLTLHPCILLQAKEEQVDKKRTRLSSQKQLSLKEIKQMVYLSQVIDETLRCANIAFATFREATADVNINGYIIPKGWRVLIWARAIHMDSEYYPNPEEFNPSRWDDYNAKAGTFLPFGAGSRLCPGADLAKLEISIFLHYFLLNYRLERVNTECHVTSLPVYKASFNCLAKVIKVSCA</sequence>
<dbReference type="AlphaFoldDB" id="A0A411JJ87"/>
<keyword evidence="6 11" id="KW-0479">Metal-binding</keyword>
<dbReference type="GO" id="GO:0016125">
    <property type="term" value="P:sterol metabolic process"/>
    <property type="evidence" value="ECO:0007669"/>
    <property type="project" value="TreeGrafter"/>
</dbReference>
<comment type="similarity">
    <text evidence="3 11">Belongs to the cytochrome P450 family.</text>
</comment>
<dbReference type="Pfam" id="PF00067">
    <property type="entry name" value="p450"/>
    <property type="match status" value="1"/>
</dbReference>
<dbReference type="PANTHER" id="PTHR24286:SF199">
    <property type="entry name" value="CYTOCHROME P450 88D6"/>
    <property type="match status" value="1"/>
</dbReference>
<organism evidence="12">
    <name type="scientific">Glycyrrhiza glabra</name>
    <name type="common">Licorice</name>
    <dbReference type="NCBI Taxonomy" id="49827"/>
    <lineage>
        <taxon>Eukaryota</taxon>
        <taxon>Viridiplantae</taxon>
        <taxon>Streptophyta</taxon>
        <taxon>Embryophyta</taxon>
        <taxon>Tracheophyta</taxon>
        <taxon>Spermatophyta</taxon>
        <taxon>Magnoliopsida</taxon>
        <taxon>eudicotyledons</taxon>
        <taxon>Gunneridae</taxon>
        <taxon>Pentapetalae</taxon>
        <taxon>rosids</taxon>
        <taxon>fabids</taxon>
        <taxon>Fabales</taxon>
        <taxon>Fabaceae</taxon>
        <taxon>Papilionoideae</taxon>
        <taxon>50 kb inversion clade</taxon>
        <taxon>NPAAA clade</taxon>
        <taxon>Hologalegina</taxon>
        <taxon>IRL clade</taxon>
        <taxon>Galegeae</taxon>
        <taxon>Glycyrrhiza</taxon>
    </lineage>
</organism>
<evidence type="ECO:0000256" key="11">
    <source>
        <dbReference type="RuleBase" id="RU000461"/>
    </source>
</evidence>
<evidence type="ECO:0000256" key="1">
    <source>
        <dbReference type="ARBA" id="ARBA00001971"/>
    </source>
</evidence>
<keyword evidence="7" id="KW-1133">Transmembrane helix</keyword>
<comment type="subcellular location">
    <subcellularLocation>
        <location evidence="2">Membrane</location>
        <topology evidence="2">Single-pass membrane protein</topology>
    </subcellularLocation>
</comment>
<comment type="cofactor">
    <cofactor evidence="1">
        <name>heme</name>
        <dbReference type="ChEBI" id="CHEBI:30413"/>
    </cofactor>
</comment>
<evidence type="ECO:0000313" key="12">
    <source>
        <dbReference type="EMBL" id="QBC36431.1"/>
    </source>
</evidence>
<dbReference type="Gene3D" id="1.10.630.10">
    <property type="entry name" value="Cytochrome P450"/>
    <property type="match status" value="1"/>
</dbReference>
<protein>
    <submittedName>
        <fullName evidence="12">Beta-amyrin 11-oxidase</fullName>
        <ecNumber evidence="12">1.14.14.152</ecNumber>
    </submittedName>
</protein>
<dbReference type="PANTHER" id="PTHR24286">
    <property type="entry name" value="CYTOCHROME P450 26"/>
    <property type="match status" value="1"/>
</dbReference>
<dbReference type="EC" id="1.14.14.152" evidence="12"/>
<keyword evidence="10" id="KW-0472">Membrane</keyword>
<evidence type="ECO:0000256" key="2">
    <source>
        <dbReference type="ARBA" id="ARBA00004167"/>
    </source>
</evidence>
<gene>
    <name evidence="12" type="primary">CYP88D6</name>
</gene>
<dbReference type="GO" id="GO:0102289">
    <property type="term" value="F:beta-amyrin 11-oxidase activity"/>
    <property type="evidence" value="ECO:0007669"/>
    <property type="project" value="UniProtKB-EC"/>
</dbReference>
<dbReference type="GO" id="GO:0020037">
    <property type="term" value="F:heme binding"/>
    <property type="evidence" value="ECO:0007669"/>
    <property type="project" value="InterPro"/>
</dbReference>
<evidence type="ECO:0000256" key="7">
    <source>
        <dbReference type="ARBA" id="ARBA00022989"/>
    </source>
</evidence>
<dbReference type="SUPFAM" id="SSF48264">
    <property type="entry name" value="Cytochrome P450"/>
    <property type="match status" value="1"/>
</dbReference>
<dbReference type="PRINTS" id="PR00359">
    <property type="entry name" value="BP450"/>
</dbReference>